<accession>A0AAJ0XA38</accession>
<keyword evidence="1" id="KW-0472">Membrane</keyword>
<keyword evidence="1" id="KW-0812">Transmembrane</keyword>
<dbReference type="RefSeq" id="WP_200346111.1">
    <property type="nucleotide sequence ID" value="NZ_NRSJ01000016.1"/>
</dbReference>
<dbReference type="PANTHER" id="PTHR30336:SF4">
    <property type="entry name" value="ENVELOPE BIOGENESIS FACTOR ELYC"/>
    <property type="match status" value="1"/>
</dbReference>
<dbReference type="EMBL" id="NRSJ01000016">
    <property type="protein sequence ID" value="MBK1704898.1"/>
    <property type="molecule type" value="Genomic_DNA"/>
</dbReference>
<dbReference type="GO" id="GO:0005886">
    <property type="term" value="C:plasma membrane"/>
    <property type="evidence" value="ECO:0007669"/>
    <property type="project" value="TreeGrafter"/>
</dbReference>
<dbReference type="GO" id="GO:0043164">
    <property type="term" value="P:Gram-negative-bacterium-type cell wall biogenesis"/>
    <property type="evidence" value="ECO:0007669"/>
    <property type="project" value="TreeGrafter"/>
</dbReference>
<dbReference type="InterPro" id="IPR051599">
    <property type="entry name" value="Cell_Envelope_Assoc"/>
</dbReference>
<dbReference type="Pfam" id="PF02698">
    <property type="entry name" value="DUF218"/>
    <property type="match status" value="1"/>
</dbReference>
<sequence>MLISKIMTQLAMPLSVSGLLILMGMLVLLLRRSLVSVGLVLAGLAWLWLWAMPAFSEGVRAMLEGQYPPLALEAIPEAGAVVVLGGGVEPAVPPRLFPDLGDASDRVWHGVRLLQAGKAPRLVLSGGALPWHAEGGPESQAMLAFVTDLGVPRERVLIESQSATTRGNAVETAQLMAERGVRRVLLVTSALHMRRAEAAFRAVGLEVVPAATDHEVVEQASTALDYLPDAQALADSSRAFKEILGLFVYRLRGWAR</sequence>
<keyword evidence="1" id="KW-1133">Transmembrane helix</keyword>
<dbReference type="PANTHER" id="PTHR30336">
    <property type="entry name" value="INNER MEMBRANE PROTEIN, PROBABLE PERMEASE"/>
    <property type="match status" value="1"/>
</dbReference>
<evidence type="ECO:0000256" key="1">
    <source>
        <dbReference type="SAM" id="Phobius"/>
    </source>
</evidence>
<feature type="domain" description="DUF218" evidence="2">
    <location>
        <begin position="80"/>
        <end position="245"/>
    </location>
</feature>
<reference evidence="3" key="2">
    <citation type="journal article" date="2020" name="Microorganisms">
        <title>Osmotic Adaptation and Compatible Solute Biosynthesis of Phototrophic Bacteria as Revealed from Genome Analyses.</title>
        <authorList>
            <person name="Imhoff J.F."/>
            <person name="Rahn T."/>
            <person name="Kunzel S."/>
            <person name="Keller A."/>
            <person name="Neulinger S.C."/>
        </authorList>
    </citation>
    <scope>NUCLEOTIDE SEQUENCE</scope>
    <source>
        <strain evidence="3">DSM 11080</strain>
    </source>
</reference>
<comment type="caution">
    <text evidence="3">The sequence shown here is derived from an EMBL/GenBank/DDBJ whole genome shotgun (WGS) entry which is preliminary data.</text>
</comment>
<dbReference type="Proteomes" id="UP001296776">
    <property type="component" value="Unassembled WGS sequence"/>
</dbReference>
<dbReference type="InterPro" id="IPR003848">
    <property type="entry name" value="DUF218"/>
</dbReference>
<dbReference type="Gene3D" id="3.40.50.620">
    <property type="entry name" value="HUPs"/>
    <property type="match status" value="1"/>
</dbReference>
<evidence type="ECO:0000313" key="3">
    <source>
        <dbReference type="EMBL" id="MBK1704898.1"/>
    </source>
</evidence>
<dbReference type="GO" id="GO:0000270">
    <property type="term" value="P:peptidoglycan metabolic process"/>
    <property type="evidence" value="ECO:0007669"/>
    <property type="project" value="TreeGrafter"/>
</dbReference>
<dbReference type="CDD" id="cd06259">
    <property type="entry name" value="YdcF-like"/>
    <property type="match status" value="1"/>
</dbReference>
<gene>
    <name evidence="3" type="ORF">CKO40_10190</name>
</gene>
<evidence type="ECO:0000259" key="2">
    <source>
        <dbReference type="Pfam" id="PF02698"/>
    </source>
</evidence>
<feature type="transmembrane region" description="Helical" evidence="1">
    <location>
        <begin position="36"/>
        <end position="55"/>
    </location>
</feature>
<evidence type="ECO:0000313" key="4">
    <source>
        <dbReference type="Proteomes" id="UP001296776"/>
    </source>
</evidence>
<protein>
    <recommendedName>
        <fullName evidence="2">DUF218 domain-containing protein</fullName>
    </recommendedName>
</protein>
<reference evidence="3" key="1">
    <citation type="submission" date="2017-08" db="EMBL/GenBank/DDBJ databases">
        <authorList>
            <person name="Imhoff J.F."/>
            <person name="Rahn T."/>
            <person name="Kuenzel S."/>
            <person name="Neulinger S.C."/>
        </authorList>
    </citation>
    <scope>NUCLEOTIDE SEQUENCE</scope>
    <source>
        <strain evidence="3">DSM 11080</strain>
    </source>
</reference>
<dbReference type="AlphaFoldDB" id="A0AAJ0XA38"/>
<keyword evidence="4" id="KW-1185">Reference proteome</keyword>
<dbReference type="InterPro" id="IPR014729">
    <property type="entry name" value="Rossmann-like_a/b/a_fold"/>
</dbReference>
<proteinExistence type="predicted"/>
<feature type="transmembrane region" description="Helical" evidence="1">
    <location>
        <begin position="12"/>
        <end position="30"/>
    </location>
</feature>
<name>A0AAJ0XA38_9GAMM</name>
<organism evidence="3 4">
    <name type="scientific">Halochromatium glycolicum</name>
    <dbReference type="NCBI Taxonomy" id="85075"/>
    <lineage>
        <taxon>Bacteria</taxon>
        <taxon>Pseudomonadati</taxon>
        <taxon>Pseudomonadota</taxon>
        <taxon>Gammaproteobacteria</taxon>
        <taxon>Chromatiales</taxon>
        <taxon>Chromatiaceae</taxon>
        <taxon>Halochromatium</taxon>
    </lineage>
</organism>